<comment type="catalytic activity">
    <reaction evidence="1">
        <text>AMP + diphosphate = 5-phospho-alpha-D-ribose 1-diphosphate + adenine</text>
        <dbReference type="Rhea" id="RHEA:16609"/>
        <dbReference type="ChEBI" id="CHEBI:16708"/>
        <dbReference type="ChEBI" id="CHEBI:33019"/>
        <dbReference type="ChEBI" id="CHEBI:58017"/>
        <dbReference type="ChEBI" id="CHEBI:456215"/>
        <dbReference type="EC" id="2.4.2.7"/>
    </reaction>
</comment>
<accession>A0AAV2RG38</accession>
<organism evidence="14 15">
    <name type="scientific">Meganyctiphanes norvegica</name>
    <name type="common">Northern krill</name>
    <name type="synonym">Thysanopoda norvegica</name>
    <dbReference type="NCBI Taxonomy" id="48144"/>
    <lineage>
        <taxon>Eukaryota</taxon>
        <taxon>Metazoa</taxon>
        <taxon>Ecdysozoa</taxon>
        <taxon>Arthropoda</taxon>
        <taxon>Crustacea</taxon>
        <taxon>Multicrustacea</taxon>
        <taxon>Malacostraca</taxon>
        <taxon>Eumalacostraca</taxon>
        <taxon>Eucarida</taxon>
        <taxon>Euphausiacea</taxon>
        <taxon>Euphausiidae</taxon>
        <taxon>Meganyctiphanes</taxon>
    </lineage>
</organism>
<dbReference type="Pfam" id="PF00156">
    <property type="entry name" value="Pribosyltran"/>
    <property type="match status" value="1"/>
</dbReference>
<name>A0AAV2RG38_MEGNR</name>
<evidence type="ECO:0000256" key="10">
    <source>
        <dbReference type="ARBA" id="ARBA00022676"/>
    </source>
</evidence>
<sequence>MAEGRTERIKKNIAAYPDFPKPGIVFRDIFSILMDPSLSADLMALLEERIATICPDADIIVGLDSRGFLFGMPLALKLKKPFAPIRKKGKLPGVLKRVTYSLEYGSDVFEAQSDSIKPGQKVVIVDDLLATGGTMEAACKLVSDMGGEVQLCLVCIELSGLKGRDKVPNPCHSIVQY</sequence>
<comment type="similarity">
    <text evidence="5">Belongs to the purine/pyrimidine phosphoribosyltransferase family.</text>
</comment>
<dbReference type="GO" id="GO:0006166">
    <property type="term" value="P:purine ribonucleoside salvage"/>
    <property type="evidence" value="ECO:0007669"/>
    <property type="project" value="UniProtKB-KW"/>
</dbReference>
<proteinExistence type="inferred from homology"/>
<comment type="function">
    <text evidence="2">Catalyzes a salvage reaction resulting in the formation of AMP, that is energically less costly than de novo synthesis.</text>
</comment>
<comment type="subunit">
    <text evidence="6">Homodimer.</text>
</comment>
<keyword evidence="10" id="KW-0328">Glycosyltransferase</keyword>
<evidence type="ECO:0000256" key="7">
    <source>
        <dbReference type="ARBA" id="ARBA00011893"/>
    </source>
</evidence>
<keyword evidence="15" id="KW-1185">Reference proteome</keyword>
<evidence type="ECO:0000256" key="8">
    <source>
        <dbReference type="ARBA" id="ARBA00017366"/>
    </source>
</evidence>
<dbReference type="GO" id="GO:0005737">
    <property type="term" value="C:cytoplasm"/>
    <property type="evidence" value="ECO:0007669"/>
    <property type="project" value="UniProtKB-SubCell"/>
</dbReference>
<keyword evidence="12" id="KW-0660">Purine salvage</keyword>
<dbReference type="AlphaFoldDB" id="A0AAV2RG38"/>
<evidence type="ECO:0000256" key="2">
    <source>
        <dbReference type="ARBA" id="ARBA00003968"/>
    </source>
</evidence>
<dbReference type="CDD" id="cd06223">
    <property type="entry name" value="PRTases_typeI"/>
    <property type="match status" value="1"/>
</dbReference>
<evidence type="ECO:0000256" key="11">
    <source>
        <dbReference type="ARBA" id="ARBA00022679"/>
    </source>
</evidence>
<evidence type="ECO:0000256" key="9">
    <source>
        <dbReference type="ARBA" id="ARBA00022490"/>
    </source>
</evidence>
<evidence type="ECO:0000313" key="15">
    <source>
        <dbReference type="Proteomes" id="UP001497623"/>
    </source>
</evidence>
<dbReference type="InterPro" id="IPR005764">
    <property type="entry name" value="Ade_phspho_trans"/>
</dbReference>
<dbReference type="SUPFAM" id="SSF53271">
    <property type="entry name" value="PRTase-like"/>
    <property type="match status" value="1"/>
</dbReference>
<dbReference type="GO" id="GO:0044209">
    <property type="term" value="P:AMP salvage"/>
    <property type="evidence" value="ECO:0007669"/>
    <property type="project" value="TreeGrafter"/>
</dbReference>
<dbReference type="NCBIfam" id="NF002636">
    <property type="entry name" value="PRK02304.1-5"/>
    <property type="match status" value="1"/>
</dbReference>
<dbReference type="Proteomes" id="UP001497623">
    <property type="component" value="Unassembled WGS sequence"/>
</dbReference>
<gene>
    <name evidence="14" type="ORF">MNOR_LOCUS24367</name>
</gene>
<evidence type="ECO:0000256" key="1">
    <source>
        <dbReference type="ARBA" id="ARBA00000868"/>
    </source>
</evidence>
<dbReference type="GO" id="GO:0016208">
    <property type="term" value="F:AMP binding"/>
    <property type="evidence" value="ECO:0007669"/>
    <property type="project" value="TreeGrafter"/>
</dbReference>
<dbReference type="GO" id="GO:0002055">
    <property type="term" value="F:adenine binding"/>
    <property type="evidence" value="ECO:0007669"/>
    <property type="project" value="TreeGrafter"/>
</dbReference>
<feature type="domain" description="Phosphoribosyltransferase" evidence="13">
    <location>
        <begin position="36"/>
        <end position="169"/>
    </location>
</feature>
<comment type="pathway">
    <text evidence="4">Purine metabolism; AMP biosynthesis via salvage pathway; AMP from adenine: step 1/1.</text>
</comment>
<evidence type="ECO:0000256" key="12">
    <source>
        <dbReference type="ARBA" id="ARBA00022726"/>
    </source>
</evidence>
<dbReference type="InterPro" id="IPR029057">
    <property type="entry name" value="PRTase-like"/>
</dbReference>
<dbReference type="InterPro" id="IPR000836">
    <property type="entry name" value="PRTase_dom"/>
</dbReference>
<dbReference type="InterPro" id="IPR050054">
    <property type="entry name" value="UPRTase/APRTase"/>
</dbReference>
<dbReference type="GO" id="GO:0006168">
    <property type="term" value="P:adenine salvage"/>
    <property type="evidence" value="ECO:0007669"/>
    <property type="project" value="InterPro"/>
</dbReference>
<evidence type="ECO:0000313" key="14">
    <source>
        <dbReference type="EMBL" id="CAL4124252.1"/>
    </source>
</evidence>
<evidence type="ECO:0000259" key="13">
    <source>
        <dbReference type="Pfam" id="PF00156"/>
    </source>
</evidence>
<evidence type="ECO:0000256" key="5">
    <source>
        <dbReference type="ARBA" id="ARBA00008391"/>
    </source>
</evidence>
<evidence type="ECO:0000256" key="3">
    <source>
        <dbReference type="ARBA" id="ARBA00004496"/>
    </source>
</evidence>
<reference evidence="14 15" key="1">
    <citation type="submission" date="2024-05" db="EMBL/GenBank/DDBJ databases">
        <authorList>
            <person name="Wallberg A."/>
        </authorList>
    </citation>
    <scope>NUCLEOTIDE SEQUENCE [LARGE SCALE GENOMIC DNA]</scope>
</reference>
<comment type="subcellular location">
    <subcellularLocation>
        <location evidence="3">Cytoplasm</location>
    </subcellularLocation>
</comment>
<dbReference type="Gene3D" id="3.40.50.2020">
    <property type="match status" value="1"/>
</dbReference>
<dbReference type="PANTHER" id="PTHR32315:SF3">
    <property type="entry name" value="ADENINE PHOSPHORIBOSYLTRANSFERASE"/>
    <property type="match status" value="1"/>
</dbReference>
<evidence type="ECO:0000256" key="4">
    <source>
        <dbReference type="ARBA" id="ARBA00004659"/>
    </source>
</evidence>
<keyword evidence="11" id="KW-0808">Transferase</keyword>
<dbReference type="FunFam" id="3.40.50.2020:FF:000004">
    <property type="entry name" value="Adenine phosphoribosyltransferase"/>
    <property type="match status" value="1"/>
</dbReference>
<protein>
    <recommendedName>
        <fullName evidence="8">Adenine phosphoribosyltransferase</fullName>
        <ecNumber evidence="7">2.4.2.7</ecNumber>
    </recommendedName>
</protein>
<dbReference type="GO" id="GO:0003999">
    <property type="term" value="F:adenine phosphoribosyltransferase activity"/>
    <property type="evidence" value="ECO:0007669"/>
    <property type="project" value="UniProtKB-EC"/>
</dbReference>
<comment type="caution">
    <text evidence="14">The sequence shown here is derived from an EMBL/GenBank/DDBJ whole genome shotgun (WGS) entry which is preliminary data.</text>
</comment>
<dbReference type="EC" id="2.4.2.7" evidence="7"/>
<evidence type="ECO:0000256" key="6">
    <source>
        <dbReference type="ARBA" id="ARBA00011738"/>
    </source>
</evidence>
<dbReference type="HAMAP" id="MF_00004">
    <property type="entry name" value="Aden_phosphoribosyltr"/>
    <property type="match status" value="1"/>
</dbReference>
<dbReference type="PANTHER" id="PTHR32315">
    <property type="entry name" value="ADENINE PHOSPHORIBOSYLTRANSFERASE"/>
    <property type="match status" value="1"/>
</dbReference>
<keyword evidence="9" id="KW-0963">Cytoplasm</keyword>
<dbReference type="EMBL" id="CAXKWB010022317">
    <property type="protein sequence ID" value="CAL4124252.1"/>
    <property type="molecule type" value="Genomic_DNA"/>
</dbReference>